<organism evidence="2 3">
    <name type="scientific">Pleuronectes platessa</name>
    <name type="common">European plaice</name>
    <dbReference type="NCBI Taxonomy" id="8262"/>
    <lineage>
        <taxon>Eukaryota</taxon>
        <taxon>Metazoa</taxon>
        <taxon>Chordata</taxon>
        <taxon>Craniata</taxon>
        <taxon>Vertebrata</taxon>
        <taxon>Euteleostomi</taxon>
        <taxon>Actinopterygii</taxon>
        <taxon>Neopterygii</taxon>
        <taxon>Teleostei</taxon>
        <taxon>Neoteleostei</taxon>
        <taxon>Acanthomorphata</taxon>
        <taxon>Carangaria</taxon>
        <taxon>Pleuronectiformes</taxon>
        <taxon>Pleuronectoidei</taxon>
        <taxon>Pleuronectidae</taxon>
        <taxon>Pleuronectes</taxon>
    </lineage>
</organism>
<evidence type="ECO:0000313" key="2">
    <source>
        <dbReference type="EMBL" id="CAB1452482.1"/>
    </source>
</evidence>
<evidence type="ECO:0000256" key="1">
    <source>
        <dbReference type="SAM" id="MobiDB-lite"/>
    </source>
</evidence>
<dbReference type="Proteomes" id="UP001153269">
    <property type="component" value="Unassembled WGS sequence"/>
</dbReference>
<dbReference type="AlphaFoldDB" id="A0A9N7VGR4"/>
<keyword evidence="3" id="KW-1185">Reference proteome</keyword>
<reference evidence="2" key="1">
    <citation type="submission" date="2020-03" db="EMBL/GenBank/DDBJ databases">
        <authorList>
            <person name="Weist P."/>
        </authorList>
    </citation>
    <scope>NUCLEOTIDE SEQUENCE</scope>
</reference>
<protein>
    <submittedName>
        <fullName evidence="2">Uncharacterized protein</fullName>
    </submittedName>
</protein>
<name>A0A9N7VGR4_PLEPL</name>
<dbReference type="EMBL" id="CADEAL010004130">
    <property type="protein sequence ID" value="CAB1452482.1"/>
    <property type="molecule type" value="Genomic_DNA"/>
</dbReference>
<comment type="caution">
    <text evidence="2">The sequence shown here is derived from an EMBL/GenBank/DDBJ whole genome shotgun (WGS) entry which is preliminary data.</text>
</comment>
<gene>
    <name evidence="2" type="ORF">PLEPLA_LOCUS40232</name>
</gene>
<sequence length="154" mass="17244">MRLHPEPIDVHNPPRGNEGTVRTLRLEQLVTCPHVLAPREFFSLLKCECSSMCILSVHHPPPAVCPPRDVQVAGSSVSFEMFQMRGRGIDGAACRLLEHRRSREHPFIRSPLSVVGGLLQGRRRHRVTHVSPNSPRSPPPTPERKHSTVITHGE</sequence>
<feature type="region of interest" description="Disordered" evidence="1">
    <location>
        <begin position="121"/>
        <end position="154"/>
    </location>
</feature>
<proteinExistence type="predicted"/>
<accession>A0A9N7VGR4</accession>
<evidence type="ECO:0000313" key="3">
    <source>
        <dbReference type="Proteomes" id="UP001153269"/>
    </source>
</evidence>